<dbReference type="NCBIfam" id="NF007621">
    <property type="entry name" value="PRK10276.1"/>
    <property type="match status" value="1"/>
</dbReference>
<evidence type="ECO:0000313" key="10">
    <source>
        <dbReference type="Proteomes" id="UP000266483"/>
    </source>
</evidence>
<dbReference type="InterPro" id="IPR036286">
    <property type="entry name" value="LexA/Signal_pep-like_sf"/>
</dbReference>
<evidence type="ECO:0000256" key="5">
    <source>
        <dbReference type="ARBA" id="ARBA00023204"/>
    </source>
</evidence>
<evidence type="ECO:0000256" key="6">
    <source>
        <dbReference type="ARBA" id="ARBA00023236"/>
    </source>
</evidence>
<keyword evidence="4 7" id="KW-0068">Autocatalytic cleavage</keyword>
<name>A0ABX9MTA1_9BURK</name>
<dbReference type="CDD" id="cd06529">
    <property type="entry name" value="S24_LexA-like"/>
    <property type="match status" value="1"/>
</dbReference>
<keyword evidence="5" id="KW-0234">DNA repair</keyword>
<evidence type="ECO:0000259" key="8">
    <source>
        <dbReference type="Pfam" id="PF00717"/>
    </source>
</evidence>
<protein>
    <submittedName>
        <fullName evidence="9">Peptidase</fullName>
    </submittedName>
</protein>
<dbReference type="Proteomes" id="UP000266483">
    <property type="component" value="Unassembled WGS sequence"/>
</dbReference>
<dbReference type="InterPro" id="IPR039418">
    <property type="entry name" value="LexA-like"/>
</dbReference>
<dbReference type="SUPFAM" id="SSF51306">
    <property type="entry name" value="LexA/Signal peptidase"/>
    <property type="match status" value="1"/>
</dbReference>
<keyword evidence="6" id="KW-0742">SOS response</keyword>
<dbReference type="PANTHER" id="PTHR33516:SF2">
    <property type="entry name" value="LEXA REPRESSOR-RELATED"/>
    <property type="match status" value="1"/>
</dbReference>
<dbReference type="Pfam" id="PF00717">
    <property type="entry name" value="Peptidase_S24"/>
    <property type="match status" value="1"/>
</dbReference>
<keyword evidence="3 7" id="KW-0378">Hydrolase</keyword>
<evidence type="ECO:0000256" key="1">
    <source>
        <dbReference type="ARBA" id="ARBA00007484"/>
    </source>
</evidence>
<dbReference type="PRINTS" id="PR00726">
    <property type="entry name" value="LEXASERPTASE"/>
</dbReference>
<comment type="caution">
    <text evidence="9">The sequence shown here is derived from an EMBL/GenBank/DDBJ whole genome shotgun (WGS) entry which is preliminary data.</text>
</comment>
<dbReference type="EMBL" id="NQOU01000005">
    <property type="protein sequence ID" value="RII82104.1"/>
    <property type="molecule type" value="Genomic_DNA"/>
</dbReference>
<evidence type="ECO:0000313" key="9">
    <source>
        <dbReference type="EMBL" id="RII82104.1"/>
    </source>
</evidence>
<sequence length="144" mass="16105">MGKPVPVNQMPVTVWGIPSTVQCGFPSPAQDHAQKRLDLNDLLVKQPDATFFMRVRGDSMRDAGIQDGDYVFVDRSVTPAHGRIVVAVVDGEYTVKRLYKCKGVVRLDCANPTFANIELKDGQELYVWRVVTWTFRPHTSSVSP</sequence>
<feature type="domain" description="Peptidase S24/S26A/S26B/S26C" evidence="8">
    <location>
        <begin position="19"/>
        <end position="127"/>
    </location>
</feature>
<accession>A0ABX9MTA1</accession>
<dbReference type="InterPro" id="IPR050077">
    <property type="entry name" value="LexA_repressor"/>
</dbReference>
<comment type="similarity">
    <text evidence="1 7">Belongs to the peptidase S24 family.</text>
</comment>
<evidence type="ECO:0000256" key="2">
    <source>
        <dbReference type="ARBA" id="ARBA00022763"/>
    </source>
</evidence>
<dbReference type="Gene3D" id="2.10.109.10">
    <property type="entry name" value="Umud Fragment, subunit A"/>
    <property type="match status" value="1"/>
</dbReference>
<gene>
    <name evidence="9" type="ORF">CJO09_12120</name>
</gene>
<reference evidence="9 10" key="1">
    <citation type="submission" date="2017-08" db="EMBL/GenBank/DDBJ databases">
        <title>Pusillimonas indicus sp. nov., a member of the family Alcaligenaceae isolated from surface seawater.</title>
        <authorList>
            <person name="Li J."/>
        </authorList>
    </citation>
    <scope>NUCLEOTIDE SEQUENCE [LARGE SCALE GENOMIC DNA]</scope>
    <source>
        <strain evidence="9 10">17-4A</strain>
    </source>
</reference>
<evidence type="ECO:0000256" key="4">
    <source>
        <dbReference type="ARBA" id="ARBA00022813"/>
    </source>
</evidence>
<evidence type="ECO:0000256" key="3">
    <source>
        <dbReference type="ARBA" id="ARBA00022801"/>
    </source>
</evidence>
<keyword evidence="10" id="KW-1185">Reference proteome</keyword>
<organism evidence="9 10">
    <name type="scientific">Neopusillimonas maritima</name>
    <dbReference type="NCBI Taxonomy" id="2026239"/>
    <lineage>
        <taxon>Bacteria</taxon>
        <taxon>Pseudomonadati</taxon>
        <taxon>Pseudomonadota</taxon>
        <taxon>Betaproteobacteria</taxon>
        <taxon>Burkholderiales</taxon>
        <taxon>Alcaligenaceae</taxon>
        <taxon>Neopusillimonas</taxon>
    </lineage>
</organism>
<keyword evidence="2" id="KW-0227">DNA damage</keyword>
<dbReference type="InterPro" id="IPR015927">
    <property type="entry name" value="Peptidase_S24_S26A/B/C"/>
</dbReference>
<proteinExistence type="inferred from homology"/>
<dbReference type="PANTHER" id="PTHR33516">
    <property type="entry name" value="LEXA REPRESSOR"/>
    <property type="match status" value="1"/>
</dbReference>
<dbReference type="InterPro" id="IPR006197">
    <property type="entry name" value="Peptidase_S24_LexA"/>
</dbReference>
<evidence type="ECO:0000256" key="7">
    <source>
        <dbReference type="RuleBase" id="RU003991"/>
    </source>
</evidence>